<sequence length="478" mass="52226">MASASEDKLADLPSAELVAHLSNTYRRADFEAVARILGARDRRNAKVEAQLTAALADLVAARGRGKEAAEVKAELEDARTGVDALREKYREFLDAYLPPQYEVEEMALMAGPAGPDAVHRDGSHVEETKEVEVNDIGLIDLCSDEEEEERDTGGYEEEEERDTGGYEEEDTESLSQRVKRLRGVKPGELESGKVDVQGQSNSVGILGNDQQKSSSLKIEGLTATTGKMVCTPEDSKVLPPVQESSVVKAEKFDGEMPMTMLLPSQGLPGRIAIQEGSSKSDYSKAGIGEKGRSFDGVPARTVSQPSKGVTKMNKTPMVESSAKCGNKKVGDENSASLSIPSDEPRITRDAVPFEPCNVSNTYVQVKKEMSSLPSTVTSEWFSEGHMVTSLLEDKNVEVNMQALCALYRQGNLATDDKRTECRANKLAEFLLDGDRHGPMKRTVEEVKKEDVPFLQRVTSGLSEALFGIFRSKVDPYFC</sequence>
<dbReference type="EnsemblPlants" id="AVESA.00010b.r2.3AG0441370.2">
    <property type="protein sequence ID" value="AVESA.00010b.r2.3AG0441370.2.CDS"/>
    <property type="gene ID" value="AVESA.00010b.r2.3AG0441370"/>
</dbReference>
<evidence type="ECO:0000313" key="1">
    <source>
        <dbReference type="EnsemblPlants" id="AVESA.00010b.r2.3AG0441370.2.CDS"/>
    </source>
</evidence>
<keyword evidence="2" id="KW-1185">Reference proteome</keyword>
<reference evidence="1" key="1">
    <citation type="submission" date="2021-05" db="EMBL/GenBank/DDBJ databases">
        <authorList>
            <person name="Scholz U."/>
            <person name="Mascher M."/>
            <person name="Fiebig A."/>
        </authorList>
    </citation>
    <scope>NUCLEOTIDE SEQUENCE [LARGE SCALE GENOMIC DNA]</scope>
</reference>
<proteinExistence type="predicted"/>
<dbReference type="Proteomes" id="UP001732700">
    <property type="component" value="Chromosome 3A"/>
</dbReference>
<evidence type="ECO:0000313" key="2">
    <source>
        <dbReference type="Proteomes" id="UP001732700"/>
    </source>
</evidence>
<organism evidence="1 2">
    <name type="scientific">Avena sativa</name>
    <name type="common">Oat</name>
    <dbReference type="NCBI Taxonomy" id="4498"/>
    <lineage>
        <taxon>Eukaryota</taxon>
        <taxon>Viridiplantae</taxon>
        <taxon>Streptophyta</taxon>
        <taxon>Embryophyta</taxon>
        <taxon>Tracheophyta</taxon>
        <taxon>Spermatophyta</taxon>
        <taxon>Magnoliopsida</taxon>
        <taxon>Liliopsida</taxon>
        <taxon>Poales</taxon>
        <taxon>Poaceae</taxon>
        <taxon>BOP clade</taxon>
        <taxon>Pooideae</taxon>
        <taxon>Poodae</taxon>
        <taxon>Poeae</taxon>
        <taxon>Poeae Chloroplast Group 1 (Aveneae type)</taxon>
        <taxon>Aveninae</taxon>
        <taxon>Avena</taxon>
    </lineage>
</organism>
<protein>
    <submittedName>
        <fullName evidence="1">Uncharacterized protein</fullName>
    </submittedName>
</protein>
<accession>A0ACD5VGB1</accession>
<reference evidence="1" key="2">
    <citation type="submission" date="2025-09" db="UniProtKB">
        <authorList>
            <consortium name="EnsemblPlants"/>
        </authorList>
    </citation>
    <scope>IDENTIFICATION</scope>
</reference>
<name>A0ACD5VGB1_AVESA</name>